<dbReference type="Gene3D" id="3.30.1490.480">
    <property type="entry name" value="Endolytic murein transglycosylase"/>
    <property type="match status" value="1"/>
</dbReference>
<sequence length="129" mass="14989">MKNFIDTIVDFIYKFAKLLLLLLILVATTFYVYKTINSMFSKNYTSSQTYSKDLKIQQVTEEVKDIEITIPPEAKDLDVSKILISGNIITNEQEFLDYLKQNNVTAFKDGNYKLNKNMTTEEIVNQIKK</sequence>
<keyword evidence="1" id="KW-0812">Transmembrane</keyword>
<dbReference type="RefSeq" id="WP_094205530.1">
    <property type="nucleotide sequence ID" value="NZ_JAWGQT010000010.1"/>
</dbReference>
<reference evidence="3" key="1">
    <citation type="submission" date="2017-04" db="EMBL/GenBank/DDBJ databases">
        <title>Finegoldia magna isolated from orthopedic joint implant-associated infections.</title>
        <authorList>
            <person name="Bjorklund S."/>
            <person name="Bruggemann H."/>
            <person name="Jensen A."/>
            <person name="Hellmark B."/>
            <person name="Soderquist B."/>
        </authorList>
    </citation>
    <scope>NUCLEOTIDE SEQUENCE [LARGE SCALE GENOMIC DNA]</scope>
    <source>
        <strain evidence="3">CCUG 54800</strain>
    </source>
</reference>
<evidence type="ECO:0008006" key="4">
    <source>
        <dbReference type="Google" id="ProtNLM"/>
    </source>
</evidence>
<evidence type="ECO:0000313" key="3">
    <source>
        <dbReference type="Proteomes" id="UP000215413"/>
    </source>
</evidence>
<feature type="transmembrane region" description="Helical" evidence="1">
    <location>
        <begin position="12"/>
        <end position="33"/>
    </location>
</feature>
<comment type="caution">
    <text evidence="2">The sequence shown here is derived from an EMBL/GenBank/DDBJ whole genome shotgun (WGS) entry which is preliminary data.</text>
</comment>
<proteinExistence type="predicted"/>
<name>A0A233V6I7_FINMA</name>
<protein>
    <recommendedName>
        <fullName evidence="4">YceG-like family protein</fullName>
    </recommendedName>
</protein>
<organism evidence="2 3">
    <name type="scientific">Finegoldia magna</name>
    <name type="common">Peptostreptococcus magnus</name>
    <dbReference type="NCBI Taxonomy" id="1260"/>
    <lineage>
        <taxon>Bacteria</taxon>
        <taxon>Bacillati</taxon>
        <taxon>Bacillota</taxon>
        <taxon>Tissierellia</taxon>
        <taxon>Tissierellales</taxon>
        <taxon>Peptoniphilaceae</taxon>
        <taxon>Finegoldia</taxon>
    </lineage>
</organism>
<accession>A0A233V6I7</accession>
<dbReference type="EMBL" id="NDYC01000018">
    <property type="protein sequence ID" value="OXZ28002.1"/>
    <property type="molecule type" value="Genomic_DNA"/>
</dbReference>
<dbReference type="Proteomes" id="UP000215413">
    <property type="component" value="Unassembled WGS sequence"/>
</dbReference>
<evidence type="ECO:0000313" key="2">
    <source>
        <dbReference type="EMBL" id="OXZ28002.1"/>
    </source>
</evidence>
<keyword evidence="1" id="KW-0472">Membrane</keyword>
<gene>
    <name evidence="2" type="ORF">B9N49_03445</name>
</gene>
<evidence type="ECO:0000256" key="1">
    <source>
        <dbReference type="SAM" id="Phobius"/>
    </source>
</evidence>
<keyword evidence="1" id="KW-1133">Transmembrane helix</keyword>
<dbReference type="AlphaFoldDB" id="A0A233V6I7"/>